<proteinExistence type="predicted"/>
<reference evidence="1 2" key="1">
    <citation type="submission" date="2020-09" db="EMBL/GenBank/DDBJ databases">
        <title>De no assembly of potato wild relative species, Solanum commersonii.</title>
        <authorList>
            <person name="Cho K."/>
        </authorList>
    </citation>
    <scope>NUCLEOTIDE SEQUENCE [LARGE SCALE GENOMIC DNA]</scope>
    <source>
        <strain evidence="1">LZ3.2</strain>
        <tissue evidence="1">Leaf</tissue>
    </source>
</reference>
<dbReference type="AlphaFoldDB" id="A0A9J6ATC3"/>
<dbReference type="EMBL" id="JACXVP010000002">
    <property type="protein sequence ID" value="KAG5627806.1"/>
    <property type="molecule type" value="Genomic_DNA"/>
</dbReference>
<dbReference type="Proteomes" id="UP000824120">
    <property type="component" value="Chromosome 2"/>
</dbReference>
<name>A0A9J6ATC3_SOLCO</name>
<evidence type="ECO:0000313" key="2">
    <source>
        <dbReference type="Proteomes" id="UP000824120"/>
    </source>
</evidence>
<comment type="caution">
    <text evidence="1">The sequence shown here is derived from an EMBL/GenBank/DDBJ whole genome shotgun (WGS) entry which is preliminary data.</text>
</comment>
<organism evidence="1 2">
    <name type="scientific">Solanum commersonii</name>
    <name type="common">Commerson's wild potato</name>
    <name type="synonym">Commerson's nightshade</name>
    <dbReference type="NCBI Taxonomy" id="4109"/>
    <lineage>
        <taxon>Eukaryota</taxon>
        <taxon>Viridiplantae</taxon>
        <taxon>Streptophyta</taxon>
        <taxon>Embryophyta</taxon>
        <taxon>Tracheophyta</taxon>
        <taxon>Spermatophyta</taxon>
        <taxon>Magnoliopsida</taxon>
        <taxon>eudicotyledons</taxon>
        <taxon>Gunneridae</taxon>
        <taxon>Pentapetalae</taxon>
        <taxon>asterids</taxon>
        <taxon>lamiids</taxon>
        <taxon>Solanales</taxon>
        <taxon>Solanaceae</taxon>
        <taxon>Solanoideae</taxon>
        <taxon>Solaneae</taxon>
        <taxon>Solanum</taxon>
    </lineage>
</organism>
<evidence type="ECO:0000313" key="1">
    <source>
        <dbReference type="EMBL" id="KAG5627806.1"/>
    </source>
</evidence>
<keyword evidence="2" id="KW-1185">Reference proteome</keyword>
<sequence length="180" mass="19946">MLMNLLEENWMNLSPASLMICVAESFWCTLAPPFTSLTLTPSVFLRLLGLFLSNSKGAGDRKEPSLPGIWLEVNDARWNKQGIGHIRTESNLQVPPDPLRLAAGTTSLLSQKYEFKSKYLDLGSLEMPYGPLMRFKNDGELWFASTSPTTIIIGPILLTTFIKLSKQSGLGSIVLSIELQ</sequence>
<dbReference type="OrthoDB" id="10611239at2759"/>
<accession>A0A9J6ATC3</accession>
<gene>
    <name evidence="1" type="ORF">H5410_013024</name>
</gene>
<protein>
    <submittedName>
        <fullName evidence="1">Uncharacterized protein</fullName>
    </submittedName>
</protein>